<accession>A0A6C0B2C0</accession>
<dbReference type="EMBL" id="MN739052">
    <property type="protein sequence ID" value="QHS86202.1"/>
    <property type="molecule type" value="Genomic_DNA"/>
</dbReference>
<dbReference type="InterPro" id="IPR036873">
    <property type="entry name" value="Rhodanese-like_dom_sf"/>
</dbReference>
<organism evidence="2">
    <name type="scientific">viral metagenome</name>
    <dbReference type="NCBI Taxonomy" id="1070528"/>
    <lineage>
        <taxon>unclassified sequences</taxon>
        <taxon>metagenomes</taxon>
        <taxon>organismal metagenomes</taxon>
    </lineage>
</organism>
<protein>
    <recommendedName>
        <fullName evidence="1">Rhodanese domain-containing protein</fullName>
    </recommendedName>
</protein>
<dbReference type="AlphaFoldDB" id="A0A6C0B2C0"/>
<sequence>MLTNITDFFSKPINKINFKDVQTAIRRTEFVIINTLAPSEQDCLIKNTLPYESEEKTINDLLNNYDLGSKKFIIYGKNACDHGAEKKYKQLQTLGFSHVYLYSGGLFEWMLLQDIYGHDEFPTTKKVLDILQYSGASSF</sequence>
<dbReference type="PROSITE" id="PS50206">
    <property type="entry name" value="RHODANESE_3"/>
    <property type="match status" value="1"/>
</dbReference>
<name>A0A6C0B2C0_9ZZZZ</name>
<dbReference type="CDD" id="cd00158">
    <property type="entry name" value="RHOD"/>
    <property type="match status" value="1"/>
</dbReference>
<dbReference type="SUPFAM" id="SSF52821">
    <property type="entry name" value="Rhodanese/Cell cycle control phosphatase"/>
    <property type="match status" value="1"/>
</dbReference>
<proteinExistence type="predicted"/>
<evidence type="ECO:0000259" key="1">
    <source>
        <dbReference type="PROSITE" id="PS50206"/>
    </source>
</evidence>
<feature type="domain" description="Rhodanese" evidence="1">
    <location>
        <begin position="88"/>
        <end position="114"/>
    </location>
</feature>
<evidence type="ECO:0000313" key="2">
    <source>
        <dbReference type="EMBL" id="QHS86202.1"/>
    </source>
</evidence>
<dbReference type="InterPro" id="IPR001763">
    <property type="entry name" value="Rhodanese-like_dom"/>
</dbReference>
<reference evidence="2" key="1">
    <citation type="journal article" date="2020" name="Nature">
        <title>Giant virus diversity and host interactions through global metagenomics.</title>
        <authorList>
            <person name="Schulz F."/>
            <person name="Roux S."/>
            <person name="Paez-Espino D."/>
            <person name="Jungbluth S."/>
            <person name="Walsh D.A."/>
            <person name="Denef V.J."/>
            <person name="McMahon K.D."/>
            <person name="Konstantinidis K.T."/>
            <person name="Eloe-Fadrosh E.A."/>
            <person name="Kyrpides N.C."/>
            <person name="Woyke T."/>
        </authorList>
    </citation>
    <scope>NUCLEOTIDE SEQUENCE</scope>
    <source>
        <strain evidence="2">GVMAG-M-3300009187-29</strain>
    </source>
</reference>
<dbReference type="Gene3D" id="3.40.250.10">
    <property type="entry name" value="Rhodanese-like domain"/>
    <property type="match status" value="1"/>
</dbReference>